<dbReference type="SUPFAM" id="SSF89447">
    <property type="entry name" value="AbrB/MazE/MraZ-like"/>
    <property type="match status" value="1"/>
</dbReference>
<accession>A0A1G4SKE0</accession>
<reference evidence="2" key="1">
    <citation type="submission" date="2016-10" db="EMBL/GenBank/DDBJ databases">
        <authorList>
            <person name="Varghese N."/>
            <person name="Submissions S."/>
        </authorList>
    </citation>
    <scope>NUCLEOTIDE SEQUENCE [LARGE SCALE GENOMIC DNA]</scope>
    <source>
        <strain evidence="2">CGMCC 1.8946</strain>
    </source>
</reference>
<dbReference type="InterPro" id="IPR037914">
    <property type="entry name" value="SpoVT-AbrB_sf"/>
</dbReference>
<name>A0A1G4SKE0_9BACL</name>
<gene>
    <name evidence="1" type="ORF">SAMN04487970_103013</name>
</gene>
<keyword evidence="2" id="KW-1185">Reference proteome</keyword>
<protein>
    <submittedName>
        <fullName evidence="1">Transcriptional pleiotropic regulator of transition state genes</fullName>
    </submittedName>
</protein>
<dbReference type="Gene3D" id="2.10.260.10">
    <property type="match status" value="1"/>
</dbReference>
<dbReference type="AlphaFoldDB" id="A0A1G4SKE0"/>
<organism evidence="1 2">
    <name type="scientific">Paenibacillus tianmuensis</name>
    <dbReference type="NCBI Taxonomy" id="624147"/>
    <lineage>
        <taxon>Bacteria</taxon>
        <taxon>Bacillati</taxon>
        <taxon>Bacillota</taxon>
        <taxon>Bacilli</taxon>
        <taxon>Bacillales</taxon>
        <taxon>Paenibacillaceae</taxon>
        <taxon>Paenibacillus</taxon>
    </lineage>
</organism>
<proteinExistence type="predicted"/>
<dbReference type="OrthoDB" id="2324168at2"/>
<evidence type="ECO:0000313" key="2">
    <source>
        <dbReference type="Proteomes" id="UP000198601"/>
    </source>
</evidence>
<dbReference type="PANTHER" id="PTHR36432:SF4">
    <property type="entry name" value="TRANSITION STATE REGULATOR ABH-RELATED"/>
    <property type="match status" value="1"/>
</dbReference>
<sequence>MRKTGIVRHVDHLGRLNLPIELQRTLSMGFGDAIEFFVDDEKRQVLIRKYRAEECIFCSSTERLVFFRGRFICWACLKALPGNNEPLAGMKQKRNKDTRLLLASVMKQYPSASQTEWGHMIGVSQGWISQLLKQLK</sequence>
<dbReference type="InterPro" id="IPR052731">
    <property type="entry name" value="B_subtilis_Trans_State_Reg"/>
</dbReference>
<dbReference type="EMBL" id="FMTT01000030">
    <property type="protein sequence ID" value="SCW69511.1"/>
    <property type="molecule type" value="Genomic_DNA"/>
</dbReference>
<dbReference type="Proteomes" id="UP000198601">
    <property type="component" value="Unassembled WGS sequence"/>
</dbReference>
<dbReference type="STRING" id="624147.SAMN04487970_103013"/>
<dbReference type="PANTHER" id="PTHR36432">
    <property type="match status" value="1"/>
</dbReference>
<evidence type="ECO:0000313" key="1">
    <source>
        <dbReference type="EMBL" id="SCW69511.1"/>
    </source>
</evidence>